<sequence>MVSVRAQGPGTDIRPFVFLCFFLQLLFRAAAKPARIQNVPYLQGSKPRVRDPVVGHDVSGAMAWPWNSSGPRMQGERRPKWEGTPVLPCPRQSRYQRCLHHTPPTPCIWYLSKKTRPCSGDGGVGGLFLSRRVADGGCVFESDSSCRVGTIKSGDNHRRNK</sequence>
<feature type="chain" id="PRO_5035454689" description="Secreted protein" evidence="2">
    <location>
        <begin position="32"/>
        <end position="161"/>
    </location>
</feature>
<protein>
    <recommendedName>
        <fullName evidence="5">Secreted protein</fullName>
    </recommendedName>
</protein>
<evidence type="ECO:0000256" key="1">
    <source>
        <dbReference type="SAM" id="MobiDB-lite"/>
    </source>
</evidence>
<gene>
    <name evidence="3" type="ORF">B0T11DRAFT_275212</name>
</gene>
<reference evidence="3" key="1">
    <citation type="journal article" date="2021" name="Nat. Commun.">
        <title>Genetic determinants of endophytism in the Arabidopsis root mycobiome.</title>
        <authorList>
            <person name="Mesny F."/>
            <person name="Miyauchi S."/>
            <person name="Thiergart T."/>
            <person name="Pickel B."/>
            <person name="Atanasova L."/>
            <person name="Karlsson M."/>
            <person name="Huettel B."/>
            <person name="Barry K.W."/>
            <person name="Haridas S."/>
            <person name="Chen C."/>
            <person name="Bauer D."/>
            <person name="Andreopoulos W."/>
            <person name="Pangilinan J."/>
            <person name="LaButti K."/>
            <person name="Riley R."/>
            <person name="Lipzen A."/>
            <person name="Clum A."/>
            <person name="Drula E."/>
            <person name="Henrissat B."/>
            <person name="Kohler A."/>
            <person name="Grigoriev I.V."/>
            <person name="Martin F.M."/>
            <person name="Hacquard S."/>
        </authorList>
    </citation>
    <scope>NUCLEOTIDE SEQUENCE</scope>
    <source>
        <strain evidence="3">MPI-CAGE-AT-0016</strain>
    </source>
</reference>
<evidence type="ECO:0000256" key="2">
    <source>
        <dbReference type="SAM" id="SignalP"/>
    </source>
</evidence>
<dbReference type="AlphaFoldDB" id="A0A8K0TJ71"/>
<comment type="caution">
    <text evidence="3">The sequence shown here is derived from an EMBL/GenBank/DDBJ whole genome shotgun (WGS) entry which is preliminary data.</text>
</comment>
<evidence type="ECO:0008006" key="5">
    <source>
        <dbReference type="Google" id="ProtNLM"/>
    </source>
</evidence>
<proteinExistence type="predicted"/>
<organism evidence="3 4">
    <name type="scientific">Plectosphaerella cucumerina</name>
    <dbReference type="NCBI Taxonomy" id="40658"/>
    <lineage>
        <taxon>Eukaryota</taxon>
        <taxon>Fungi</taxon>
        <taxon>Dikarya</taxon>
        <taxon>Ascomycota</taxon>
        <taxon>Pezizomycotina</taxon>
        <taxon>Sordariomycetes</taxon>
        <taxon>Hypocreomycetidae</taxon>
        <taxon>Glomerellales</taxon>
        <taxon>Plectosphaerellaceae</taxon>
        <taxon>Plectosphaerella</taxon>
    </lineage>
</organism>
<dbReference type="EMBL" id="JAGPXD010000002">
    <property type="protein sequence ID" value="KAH7367388.1"/>
    <property type="molecule type" value="Genomic_DNA"/>
</dbReference>
<keyword evidence="4" id="KW-1185">Reference proteome</keyword>
<feature type="signal peptide" evidence="2">
    <location>
        <begin position="1"/>
        <end position="31"/>
    </location>
</feature>
<feature type="region of interest" description="Disordered" evidence="1">
    <location>
        <begin position="65"/>
        <end position="85"/>
    </location>
</feature>
<name>A0A8K0TJ71_9PEZI</name>
<evidence type="ECO:0000313" key="4">
    <source>
        <dbReference type="Proteomes" id="UP000813385"/>
    </source>
</evidence>
<evidence type="ECO:0000313" key="3">
    <source>
        <dbReference type="EMBL" id="KAH7367388.1"/>
    </source>
</evidence>
<keyword evidence="2" id="KW-0732">Signal</keyword>
<dbReference type="Proteomes" id="UP000813385">
    <property type="component" value="Unassembled WGS sequence"/>
</dbReference>
<accession>A0A8K0TJ71</accession>